<evidence type="ECO:0000256" key="2">
    <source>
        <dbReference type="ARBA" id="ARBA00022729"/>
    </source>
</evidence>
<evidence type="ECO:0000256" key="1">
    <source>
        <dbReference type="ARBA" id="ARBA00004418"/>
    </source>
</evidence>
<dbReference type="SMART" id="SM00858">
    <property type="entry name" value="SAF"/>
    <property type="match status" value="1"/>
</dbReference>
<reference evidence="7" key="1">
    <citation type="journal article" date="2021" name="Front. Microbiol.">
        <title>Comprehensive Comparative Genomics and Phenotyping of Methylobacterium Species.</title>
        <authorList>
            <person name="Alessa O."/>
            <person name="Ogura Y."/>
            <person name="Fujitani Y."/>
            <person name="Takami H."/>
            <person name="Hayashi T."/>
            <person name="Sahin N."/>
            <person name="Tani A."/>
        </authorList>
    </citation>
    <scope>NUCLEOTIDE SEQUENCE</scope>
    <source>
        <strain evidence="7">DSM 23632</strain>
    </source>
</reference>
<keyword evidence="5" id="KW-0812">Transmembrane</keyword>
<feature type="region of interest" description="Disordered" evidence="4">
    <location>
        <begin position="236"/>
        <end position="262"/>
    </location>
</feature>
<keyword evidence="2" id="KW-0732">Signal</keyword>
<dbReference type="Gene3D" id="2.30.30.760">
    <property type="match status" value="1"/>
</dbReference>
<dbReference type="InterPro" id="IPR039246">
    <property type="entry name" value="Flagellar_FlgA"/>
</dbReference>
<dbReference type="Proteomes" id="UP001055057">
    <property type="component" value="Unassembled WGS sequence"/>
</dbReference>
<dbReference type="PANTHER" id="PTHR36307:SF1">
    <property type="entry name" value="FLAGELLA BASAL BODY P-RING FORMATION PROTEIN FLGA"/>
    <property type="match status" value="1"/>
</dbReference>
<gene>
    <name evidence="7" type="ORF">MPOCJGCO_2766</name>
</gene>
<evidence type="ECO:0000259" key="6">
    <source>
        <dbReference type="SMART" id="SM00858"/>
    </source>
</evidence>
<dbReference type="CDD" id="cd11614">
    <property type="entry name" value="SAF_CpaB_FlgA_like"/>
    <property type="match status" value="1"/>
</dbReference>
<protein>
    <recommendedName>
        <fullName evidence="6">SAF domain-containing protein</fullName>
    </recommendedName>
</protein>
<evidence type="ECO:0000256" key="5">
    <source>
        <dbReference type="SAM" id="Phobius"/>
    </source>
</evidence>
<dbReference type="PANTHER" id="PTHR36307">
    <property type="entry name" value="FLAGELLA BASAL BODY P-RING FORMATION PROTEIN FLGA"/>
    <property type="match status" value="1"/>
</dbReference>
<dbReference type="RefSeq" id="WP_238183265.1">
    <property type="nucleotide sequence ID" value="NZ_BPRB01000151.1"/>
</dbReference>
<sequence>MPVSHDLLTGLRPVARPGPARVAPIAPAILLRAALAFLALAAIGALTLGALTLPALADGPMRLRGDVTARGDVLTLGDLVEGAPEAAVKRPMFRSPALGATGTIQARRIAEAVAALDLGAVETGGRMQVAVQRAARRVGPPEIEAALKRALESAYALDPKSVSVRLDGDAPVLLAPVDLNGQAVALDLTYDPRSRRVGALLSLGERQASLRVAGVVIEMREVAVLARPINRGEPVTEADLTLERRPREGTPQDAQNSAAGAAGEVAQRSLMAGAVLRTGDTAPPELVGRGETVTIVYETPGISLSMRGISNDAGRMGATVNVVNVASKKVLPATVIGQGRVSVGPAAPQRQASAATSTALR</sequence>
<evidence type="ECO:0000313" key="8">
    <source>
        <dbReference type="Proteomes" id="UP001055057"/>
    </source>
</evidence>
<proteinExistence type="predicted"/>
<dbReference type="Pfam" id="PF13144">
    <property type="entry name" value="ChapFlgA"/>
    <property type="match status" value="1"/>
</dbReference>
<feature type="transmembrane region" description="Helical" evidence="5">
    <location>
        <begin position="29"/>
        <end position="56"/>
    </location>
</feature>
<accession>A0ABQ4U2S7</accession>
<dbReference type="EMBL" id="BPRB01000151">
    <property type="protein sequence ID" value="GJE60652.1"/>
    <property type="molecule type" value="Genomic_DNA"/>
</dbReference>
<reference evidence="7" key="2">
    <citation type="submission" date="2021-08" db="EMBL/GenBank/DDBJ databases">
        <authorList>
            <person name="Tani A."/>
            <person name="Ola A."/>
            <person name="Ogura Y."/>
            <person name="Katsura K."/>
            <person name="Hayashi T."/>
        </authorList>
    </citation>
    <scope>NUCLEOTIDE SEQUENCE</scope>
    <source>
        <strain evidence="7">DSM 23632</strain>
    </source>
</reference>
<feature type="compositionally biased region" description="Basic and acidic residues" evidence="4">
    <location>
        <begin position="241"/>
        <end position="250"/>
    </location>
</feature>
<comment type="subcellular location">
    <subcellularLocation>
        <location evidence="1">Periplasm</location>
    </subcellularLocation>
</comment>
<evidence type="ECO:0000256" key="3">
    <source>
        <dbReference type="ARBA" id="ARBA00022764"/>
    </source>
</evidence>
<keyword evidence="5" id="KW-0472">Membrane</keyword>
<organism evidence="7 8">
    <name type="scientific">Methylobacterium trifolii</name>
    <dbReference type="NCBI Taxonomy" id="1003092"/>
    <lineage>
        <taxon>Bacteria</taxon>
        <taxon>Pseudomonadati</taxon>
        <taxon>Pseudomonadota</taxon>
        <taxon>Alphaproteobacteria</taxon>
        <taxon>Hyphomicrobiales</taxon>
        <taxon>Methylobacteriaceae</taxon>
        <taxon>Methylobacterium</taxon>
    </lineage>
</organism>
<evidence type="ECO:0000256" key="4">
    <source>
        <dbReference type="SAM" id="MobiDB-lite"/>
    </source>
</evidence>
<dbReference type="NCBIfam" id="TIGR03170">
    <property type="entry name" value="flgA_cterm"/>
    <property type="match status" value="1"/>
</dbReference>
<keyword evidence="5" id="KW-1133">Transmembrane helix</keyword>
<name>A0ABQ4U2S7_9HYPH</name>
<dbReference type="InterPro" id="IPR013974">
    <property type="entry name" value="SAF"/>
</dbReference>
<feature type="domain" description="SAF" evidence="6">
    <location>
        <begin position="220"/>
        <end position="282"/>
    </location>
</feature>
<keyword evidence="8" id="KW-1185">Reference proteome</keyword>
<comment type="caution">
    <text evidence="7">The sequence shown here is derived from an EMBL/GenBank/DDBJ whole genome shotgun (WGS) entry which is preliminary data.</text>
</comment>
<dbReference type="InterPro" id="IPR017585">
    <property type="entry name" value="SAF_FlgA"/>
</dbReference>
<evidence type="ECO:0000313" key="7">
    <source>
        <dbReference type="EMBL" id="GJE60652.1"/>
    </source>
</evidence>
<dbReference type="Gene3D" id="3.90.1210.10">
    <property type="entry name" value="Antifreeze-like/N-acetylneuraminic acid synthase C-terminal domain"/>
    <property type="match status" value="1"/>
</dbReference>
<keyword evidence="3" id="KW-0574">Periplasm</keyword>